<dbReference type="GO" id="GO:0008477">
    <property type="term" value="F:purine nucleosidase activity"/>
    <property type="evidence" value="ECO:0007669"/>
    <property type="project" value="TreeGrafter"/>
</dbReference>
<dbReference type="GO" id="GO:0005829">
    <property type="term" value="C:cytosol"/>
    <property type="evidence" value="ECO:0007669"/>
    <property type="project" value="TreeGrafter"/>
</dbReference>
<evidence type="ECO:0000256" key="1">
    <source>
        <dbReference type="ARBA" id="ARBA00022801"/>
    </source>
</evidence>
<dbReference type="Proteomes" id="UP000199092">
    <property type="component" value="Chromosome I"/>
</dbReference>
<dbReference type="InterPro" id="IPR036452">
    <property type="entry name" value="Ribo_hydro-like"/>
</dbReference>
<accession>A0A1H1MHI3</accession>
<protein>
    <submittedName>
        <fullName evidence="4">Pyrimidine-specific ribonucleoside hydrolase</fullName>
    </submittedName>
</protein>
<dbReference type="SUPFAM" id="SSF53590">
    <property type="entry name" value="Nucleoside hydrolase"/>
    <property type="match status" value="1"/>
</dbReference>
<evidence type="ECO:0000313" key="5">
    <source>
        <dbReference type="Proteomes" id="UP000199092"/>
    </source>
</evidence>
<dbReference type="STRING" id="546871.SAMN04488543_0641"/>
<organism evidence="4 5">
    <name type="scientific">Friedmanniella luteola</name>
    <dbReference type="NCBI Taxonomy" id="546871"/>
    <lineage>
        <taxon>Bacteria</taxon>
        <taxon>Bacillati</taxon>
        <taxon>Actinomycetota</taxon>
        <taxon>Actinomycetes</taxon>
        <taxon>Propionibacteriales</taxon>
        <taxon>Nocardioidaceae</taxon>
        <taxon>Friedmanniella</taxon>
    </lineage>
</organism>
<evidence type="ECO:0000256" key="2">
    <source>
        <dbReference type="ARBA" id="ARBA00023295"/>
    </source>
</evidence>
<name>A0A1H1MHI3_9ACTN</name>
<dbReference type="InterPro" id="IPR001910">
    <property type="entry name" value="Inosine/uridine_hydrolase_dom"/>
</dbReference>
<dbReference type="RefSeq" id="WP_091410082.1">
    <property type="nucleotide sequence ID" value="NZ_LT629749.1"/>
</dbReference>
<dbReference type="Pfam" id="PF01156">
    <property type="entry name" value="IU_nuc_hydro"/>
    <property type="match status" value="1"/>
</dbReference>
<sequence>MPARTIVLDVDTGTDDALALLYAVAHPDLTIRAVSCVAGNASLERVVANTQQVLDAAGAPDIPVGAGARKALVERVQQESAFHGEDGLAGIVLPATARTVSPLNAVELLRQQVVEADSPVTLVALAPQTNIALLLTLHPEVTDHLERIVFMGGSASVGNVTAVAEFNVWLDPEAATCVLESGVPTAMYGLDVFNRLTVEEEHARRYAASDHPAQQLVGELLLRRGARADGLSSQAYVGGIGDAGALVYLTRPELFTVGRHPVRVDLAGLGRGQTVVDRRPVAQELQARSDDPWPTVEVVLDLDVQQAARAFTEVVDAYAA</sequence>
<dbReference type="Gene3D" id="3.90.245.10">
    <property type="entry name" value="Ribonucleoside hydrolase-like"/>
    <property type="match status" value="1"/>
</dbReference>
<dbReference type="EMBL" id="LT629749">
    <property type="protein sequence ID" value="SDR86291.1"/>
    <property type="molecule type" value="Genomic_DNA"/>
</dbReference>
<keyword evidence="5" id="KW-1185">Reference proteome</keyword>
<gene>
    <name evidence="4" type="ORF">SAMN04488543_0641</name>
</gene>
<dbReference type="GO" id="GO:0006152">
    <property type="term" value="P:purine nucleoside catabolic process"/>
    <property type="evidence" value="ECO:0007669"/>
    <property type="project" value="TreeGrafter"/>
</dbReference>
<dbReference type="InterPro" id="IPR023186">
    <property type="entry name" value="IUNH"/>
</dbReference>
<evidence type="ECO:0000259" key="3">
    <source>
        <dbReference type="Pfam" id="PF01156"/>
    </source>
</evidence>
<reference evidence="4 5" key="1">
    <citation type="submission" date="2016-10" db="EMBL/GenBank/DDBJ databases">
        <authorList>
            <person name="de Groot N.N."/>
        </authorList>
    </citation>
    <scope>NUCLEOTIDE SEQUENCE [LARGE SCALE GENOMIC DNA]</scope>
    <source>
        <strain evidence="4 5">DSM 21741</strain>
    </source>
</reference>
<feature type="domain" description="Inosine/uridine-preferring nucleoside hydrolase" evidence="3">
    <location>
        <begin position="6"/>
        <end position="306"/>
    </location>
</feature>
<dbReference type="AlphaFoldDB" id="A0A1H1MHI3"/>
<dbReference type="PANTHER" id="PTHR12304">
    <property type="entry name" value="INOSINE-URIDINE PREFERRING NUCLEOSIDE HYDROLASE"/>
    <property type="match status" value="1"/>
</dbReference>
<proteinExistence type="predicted"/>
<keyword evidence="1 4" id="KW-0378">Hydrolase</keyword>
<evidence type="ECO:0000313" key="4">
    <source>
        <dbReference type="EMBL" id="SDR86291.1"/>
    </source>
</evidence>
<keyword evidence="2" id="KW-0326">Glycosidase</keyword>
<dbReference type="PANTHER" id="PTHR12304:SF4">
    <property type="entry name" value="URIDINE NUCLEOSIDASE"/>
    <property type="match status" value="1"/>
</dbReference>
<dbReference type="OrthoDB" id="9797882at2"/>